<gene>
    <name evidence="2" type="ORF">M406DRAFT_258973</name>
</gene>
<keyword evidence="3" id="KW-1185">Reference proteome</keyword>
<dbReference type="InterPro" id="IPR037176">
    <property type="entry name" value="Osmotin/thaumatin-like_sf"/>
</dbReference>
<name>A0A9P5CNJ5_CRYP1</name>
<evidence type="ECO:0000313" key="3">
    <source>
        <dbReference type="Proteomes" id="UP000803844"/>
    </source>
</evidence>
<evidence type="ECO:0000313" key="2">
    <source>
        <dbReference type="EMBL" id="KAF3764196.1"/>
    </source>
</evidence>
<dbReference type="GeneID" id="63834395"/>
<dbReference type="EMBL" id="MU032348">
    <property type="protein sequence ID" value="KAF3764196.1"/>
    <property type="molecule type" value="Genomic_DNA"/>
</dbReference>
<keyword evidence="1" id="KW-0732">Signal</keyword>
<dbReference type="RefSeq" id="XP_040775157.1">
    <property type="nucleotide sequence ID" value="XM_040917266.1"/>
</dbReference>
<reference evidence="2" key="1">
    <citation type="journal article" date="2020" name="Phytopathology">
        <title>Genome sequence of the chestnut blight fungus Cryphonectria parasitica EP155: A fundamental resource for an archetypical invasive plant pathogen.</title>
        <authorList>
            <person name="Crouch J.A."/>
            <person name="Dawe A."/>
            <person name="Aerts A."/>
            <person name="Barry K."/>
            <person name="Churchill A.C.L."/>
            <person name="Grimwood J."/>
            <person name="Hillman B."/>
            <person name="Milgroom M.G."/>
            <person name="Pangilinan J."/>
            <person name="Smith M."/>
            <person name="Salamov A."/>
            <person name="Schmutz J."/>
            <person name="Yadav J."/>
            <person name="Grigoriev I.V."/>
            <person name="Nuss D."/>
        </authorList>
    </citation>
    <scope>NUCLEOTIDE SEQUENCE</scope>
    <source>
        <strain evidence="2">EP155</strain>
    </source>
</reference>
<dbReference type="OrthoDB" id="430315at2759"/>
<dbReference type="SUPFAM" id="SSF49870">
    <property type="entry name" value="Osmotin, thaumatin-like protein"/>
    <property type="match status" value="1"/>
</dbReference>
<accession>A0A9P5CNJ5</accession>
<proteinExistence type="predicted"/>
<organism evidence="2 3">
    <name type="scientific">Cryphonectria parasitica (strain ATCC 38755 / EP155)</name>
    <dbReference type="NCBI Taxonomy" id="660469"/>
    <lineage>
        <taxon>Eukaryota</taxon>
        <taxon>Fungi</taxon>
        <taxon>Dikarya</taxon>
        <taxon>Ascomycota</taxon>
        <taxon>Pezizomycotina</taxon>
        <taxon>Sordariomycetes</taxon>
        <taxon>Sordariomycetidae</taxon>
        <taxon>Diaporthales</taxon>
        <taxon>Cryphonectriaceae</taxon>
        <taxon>Cryphonectria-Endothia species complex</taxon>
        <taxon>Cryphonectria</taxon>
    </lineage>
</organism>
<feature type="chain" id="PRO_5040180174" description="Thaumatin-like protein" evidence="1">
    <location>
        <begin position="18"/>
        <end position="232"/>
    </location>
</feature>
<dbReference type="Proteomes" id="UP000803844">
    <property type="component" value="Unassembled WGS sequence"/>
</dbReference>
<dbReference type="AlphaFoldDB" id="A0A9P5CNJ5"/>
<protein>
    <recommendedName>
        <fullName evidence="4">Thaumatin-like protein</fullName>
    </recommendedName>
</protein>
<evidence type="ECO:0000256" key="1">
    <source>
        <dbReference type="SAM" id="SignalP"/>
    </source>
</evidence>
<feature type="signal peptide" evidence="1">
    <location>
        <begin position="1"/>
        <end position="17"/>
    </location>
</feature>
<evidence type="ECO:0008006" key="4">
    <source>
        <dbReference type="Google" id="ProtNLM"/>
    </source>
</evidence>
<sequence length="232" mass="23249">MQLSILSLPLVAALVAAIPNAPGAKITPAPFANKRDLQQITVTIVNSMGEDLSTSVASNGGDATLVSGGGTGTLAANSQATIVAPQNWNGNVAFGLAKYSEMDVPSLIEPGLTQVSGTYMMDIDVSYVNGYTVPITCTCNDDNSFLSGCSTDLFSVGTCGQDGETDIQAAGACQNPTNEASGSATSASPFFAPCAGKAYTFPNDNGANSEGKCTSGAATCCVGTSANGCPST</sequence>
<comment type="caution">
    <text evidence="2">The sequence shown here is derived from an EMBL/GenBank/DDBJ whole genome shotgun (WGS) entry which is preliminary data.</text>
</comment>